<evidence type="ECO:0000313" key="3">
    <source>
        <dbReference type="Proteomes" id="UP000053411"/>
    </source>
</evidence>
<dbReference type="PANTHER" id="PTHR37542:SF1">
    <property type="entry name" value="PRION-INHIBITION AND PROPAGATION HELO DOMAIN-CONTAINING PROTEIN"/>
    <property type="match status" value="1"/>
</dbReference>
<reference evidence="2 3" key="1">
    <citation type="submission" date="2015-01" db="EMBL/GenBank/DDBJ databases">
        <title>The Genome Sequence of Fonsecaea multimorphosa CBS 102226.</title>
        <authorList>
            <consortium name="The Broad Institute Genomics Platform"/>
            <person name="Cuomo C."/>
            <person name="de Hoog S."/>
            <person name="Gorbushina A."/>
            <person name="Stielow B."/>
            <person name="Teixiera M."/>
            <person name="Abouelleil A."/>
            <person name="Chapman S.B."/>
            <person name="Priest M."/>
            <person name="Young S.K."/>
            <person name="Wortman J."/>
            <person name="Nusbaum C."/>
            <person name="Birren B."/>
        </authorList>
    </citation>
    <scope>NUCLEOTIDE SEQUENCE [LARGE SCALE GENOMIC DNA]</scope>
    <source>
        <strain evidence="2 3">CBS 102226</strain>
    </source>
</reference>
<name>A0A0D2J1P6_9EURO</name>
<feature type="compositionally biased region" description="Basic and acidic residues" evidence="1">
    <location>
        <begin position="375"/>
        <end position="395"/>
    </location>
</feature>
<proteinExistence type="predicted"/>
<dbReference type="RefSeq" id="XP_016637424.1">
    <property type="nucleotide sequence ID" value="XM_016772285.1"/>
</dbReference>
<dbReference type="Gene3D" id="1.10.510.10">
    <property type="entry name" value="Transferase(Phosphotransferase) domain 1"/>
    <property type="match status" value="1"/>
</dbReference>
<dbReference type="GeneID" id="27707515"/>
<dbReference type="InterPro" id="IPR011009">
    <property type="entry name" value="Kinase-like_dom_sf"/>
</dbReference>
<feature type="region of interest" description="Disordered" evidence="1">
    <location>
        <begin position="311"/>
        <end position="445"/>
    </location>
</feature>
<gene>
    <name evidence="2" type="ORF">Z520_01769</name>
</gene>
<evidence type="ECO:0008006" key="4">
    <source>
        <dbReference type="Google" id="ProtNLM"/>
    </source>
</evidence>
<dbReference type="AlphaFoldDB" id="A0A0D2J1P6"/>
<keyword evidence="3" id="KW-1185">Reference proteome</keyword>
<feature type="compositionally biased region" description="Basic and acidic residues" evidence="1">
    <location>
        <begin position="325"/>
        <end position="340"/>
    </location>
</feature>
<dbReference type="SUPFAM" id="SSF56112">
    <property type="entry name" value="Protein kinase-like (PK-like)"/>
    <property type="match status" value="2"/>
</dbReference>
<accession>A0A0D2J1P6</accession>
<dbReference type="EMBL" id="KN848063">
    <property type="protein sequence ID" value="KIY03302.1"/>
    <property type="molecule type" value="Genomic_DNA"/>
</dbReference>
<dbReference type="OrthoDB" id="4161601at2759"/>
<evidence type="ECO:0000313" key="2">
    <source>
        <dbReference type="EMBL" id="KIY03302.1"/>
    </source>
</evidence>
<organism evidence="2 3">
    <name type="scientific">Fonsecaea multimorphosa CBS 102226</name>
    <dbReference type="NCBI Taxonomy" id="1442371"/>
    <lineage>
        <taxon>Eukaryota</taxon>
        <taxon>Fungi</taxon>
        <taxon>Dikarya</taxon>
        <taxon>Ascomycota</taxon>
        <taxon>Pezizomycotina</taxon>
        <taxon>Eurotiomycetes</taxon>
        <taxon>Chaetothyriomycetidae</taxon>
        <taxon>Chaetothyriales</taxon>
        <taxon>Herpotrichiellaceae</taxon>
        <taxon>Fonsecaea</taxon>
    </lineage>
</organism>
<evidence type="ECO:0000256" key="1">
    <source>
        <dbReference type="SAM" id="MobiDB-lite"/>
    </source>
</evidence>
<sequence length="682" mass="76606">MTEIISLIQQAIDLEENIRNFVQVYLGAERTFFKMRLFGGNVNNVKLKLFLRLSEDQIKSKTMQKSDEEAIEAAAKELKNSLEKAMDHLESHVPQGFASKFMWALCEERRAIELINAFESSFTSILQLSELAERARDPVSFDLRNFSLITERNILDSGFYAYSAQAKYNPRGKDPENDDPEVDVFIESFNADKTSRKDAQEKAERSAKCLCRLGDDSNTMLYQTGLLPCLGHQFGRLIFLLPKNAQEEPRTLRKYIAECKEKHEPAIPLDSRFGFALQLAEALVTVHSAGIAHGAIRSDTILFLKPRATTTHHTEDNAAPPTPGDNRKTGDQSSLEDKGDIGVTRGRPTKKEVSPPKTGRSKRSISRLGEQAKLVVEKLKRSGSRDKNRTQDKNARKTTQNNANKRDSAGTKVPEAGQPSGIEPSPNADSDYKDKSNSGQQTSSYVKVGEVPSEFGGVYLASWLSLRCRGDAPRSYRRRWDEDIYRHPQMQGKVKDKNNMGHDIYSLGVCLLELGLWDSLVQKWQTNDSLVDGIMKWVKKQKIDTEPTDQDPHQEGDLSKEIKTVLSSIQKSQGTDSLFDQLMGFLKVENPDPSSRDFLQGEGMPKNIKNALCQIAKDRLPNSMGAAYADIVINCLTCLDDTNGIWKVKFAKLNRQNDCDRFRDVVLFPMQNITAALLGSKQ</sequence>
<dbReference type="PANTHER" id="PTHR37542">
    <property type="entry name" value="HELO DOMAIN-CONTAINING PROTEIN-RELATED"/>
    <property type="match status" value="1"/>
</dbReference>
<dbReference type="VEuPathDB" id="FungiDB:Z520_01769"/>
<protein>
    <recommendedName>
        <fullName evidence="4">Protein kinase domain-containing protein</fullName>
    </recommendedName>
</protein>
<dbReference type="Proteomes" id="UP000053411">
    <property type="component" value="Unassembled WGS sequence"/>
</dbReference>